<feature type="non-terminal residue" evidence="1">
    <location>
        <position position="1"/>
    </location>
</feature>
<accession>A0A6J4VUD4</accession>
<dbReference type="PANTHER" id="PTHR42779">
    <property type="entry name" value="PROTEIN YNJB"/>
    <property type="match status" value="1"/>
</dbReference>
<dbReference type="AlphaFoldDB" id="A0A6J4VUD4"/>
<evidence type="ECO:0000313" key="1">
    <source>
        <dbReference type="EMBL" id="CAA9589500.1"/>
    </source>
</evidence>
<dbReference type="PANTHER" id="PTHR42779:SF1">
    <property type="entry name" value="PROTEIN YNJB"/>
    <property type="match status" value="1"/>
</dbReference>
<dbReference type="EMBL" id="CADCWM010001183">
    <property type="protein sequence ID" value="CAA9589500.1"/>
    <property type="molecule type" value="Genomic_DNA"/>
</dbReference>
<organism evidence="1">
    <name type="scientific">uncultured Thermomicrobiales bacterium</name>
    <dbReference type="NCBI Taxonomy" id="1645740"/>
    <lineage>
        <taxon>Bacteria</taxon>
        <taxon>Pseudomonadati</taxon>
        <taxon>Thermomicrobiota</taxon>
        <taxon>Thermomicrobia</taxon>
        <taxon>Thermomicrobiales</taxon>
        <taxon>environmental samples</taxon>
    </lineage>
</organism>
<dbReference type="SUPFAM" id="SSF53850">
    <property type="entry name" value="Periplasmic binding protein-like II"/>
    <property type="match status" value="1"/>
</dbReference>
<protein>
    <submittedName>
        <fullName evidence="1">ABC transporter, substrate-binding protein YnjB</fullName>
    </submittedName>
</protein>
<dbReference type="Pfam" id="PF13416">
    <property type="entry name" value="SBP_bac_8"/>
    <property type="match status" value="1"/>
</dbReference>
<name>A0A6J4VUD4_9BACT</name>
<reference evidence="1" key="1">
    <citation type="submission" date="2020-02" db="EMBL/GenBank/DDBJ databases">
        <authorList>
            <person name="Meier V. D."/>
        </authorList>
    </citation>
    <scope>NUCLEOTIDE SEQUENCE</scope>
    <source>
        <strain evidence="1">AVDCRST_MAG88</strain>
    </source>
</reference>
<dbReference type="InterPro" id="IPR006059">
    <property type="entry name" value="SBP"/>
</dbReference>
<proteinExistence type="predicted"/>
<sequence>SGATGLPSSRYLDPEDPTVRTDFQVPVEGQESPWQRAAFVFAYDGNRVRSAPRNLDRLLAYAKENPGRLTYPAPPDFTGSAFVRQVVAAKGEDAGFAYLKELGPFLYRRGKTYPKSEAELNRLFGDGQVDFAMSYDPAFVNSGVRKGQFPRTARPFSLGDGSLQNTSFVTIPANAAHPEGAKVIADLLLSPRLQAAKADPASIGNPTVLDLDRLGARRRLFAETEGSRYLLSDYGRTLAELPADRVEDLEKRWTLEVLRRSP</sequence>
<dbReference type="Gene3D" id="3.40.190.10">
    <property type="entry name" value="Periplasmic binding protein-like II"/>
    <property type="match status" value="2"/>
</dbReference>
<gene>
    <name evidence="1" type="ORF">AVDCRST_MAG88-4591</name>
</gene>